<name>A0A382XZZ1_9ZZZZ</name>
<keyword evidence="1" id="KW-0812">Transmembrane</keyword>
<accession>A0A382XZZ1</accession>
<evidence type="ECO:0000256" key="1">
    <source>
        <dbReference type="SAM" id="Phobius"/>
    </source>
</evidence>
<gene>
    <name evidence="2" type="ORF">METZ01_LOCUS428682</name>
</gene>
<evidence type="ECO:0008006" key="3">
    <source>
        <dbReference type="Google" id="ProtNLM"/>
    </source>
</evidence>
<feature type="non-terminal residue" evidence="2">
    <location>
        <position position="52"/>
    </location>
</feature>
<protein>
    <recommendedName>
        <fullName evidence="3">ABC-2 type transporter domain-containing protein</fullName>
    </recommendedName>
</protein>
<reference evidence="2" key="1">
    <citation type="submission" date="2018-05" db="EMBL/GenBank/DDBJ databases">
        <authorList>
            <person name="Lanie J.A."/>
            <person name="Ng W.-L."/>
            <person name="Kazmierczak K.M."/>
            <person name="Andrzejewski T.M."/>
            <person name="Davidsen T.M."/>
            <person name="Wayne K.J."/>
            <person name="Tettelin H."/>
            <person name="Glass J.I."/>
            <person name="Rusch D."/>
            <person name="Podicherti R."/>
            <person name="Tsui H.-C.T."/>
            <person name="Winkler M.E."/>
        </authorList>
    </citation>
    <scope>NUCLEOTIDE SEQUENCE</scope>
</reference>
<feature type="transmembrane region" description="Helical" evidence="1">
    <location>
        <begin position="20"/>
        <end position="44"/>
    </location>
</feature>
<sequence>MNVFLNIVKRELGSYFSTPLAYVFIVIFLTLIGSFTFYLGNFFVRGQADLNS</sequence>
<organism evidence="2">
    <name type="scientific">marine metagenome</name>
    <dbReference type="NCBI Taxonomy" id="408172"/>
    <lineage>
        <taxon>unclassified sequences</taxon>
        <taxon>metagenomes</taxon>
        <taxon>ecological metagenomes</taxon>
    </lineage>
</organism>
<evidence type="ECO:0000313" key="2">
    <source>
        <dbReference type="EMBL" id="SVD75828.1"/>
    </source>
</evidence>
<dbReference type="EMBL" id="UINC01171321">
    <property type="protein sequence ID" value="SVD75828.1"/>
    <property type="molecule type" value="Genomic_DNA"/>
</dbReference>
<proteinExistence type="predicted"/>
<keyword evidence="1" id="KW-0472">Membrane</keyword>
<keyword evidence="1" id="KW-1133">Transmembrane helix</keyword>
<dbReference type="AlphaFoldDB" id="A0A382XZZ1"/>